<dbReference type="EMBL" id="JBFOLK010000012">
    <property type="protein sequence ID" value="KAL2471347.1"/>
    <property type="molecule type" value="Genomic_DNA"/>
</dbReference>
<protein>
    <submittedName>
        <fullName evidence="1">Uncharacterized protein</fullName>
    </submittedName>
</protein>
<sequence length="118" mass="13338">MKVMVQVILLSHHPTGCRVPASPGNRSPDDHREVCATVDHLAADRYWDYKLKAQSTKNRVNRVKIQIPEHVWSKSFSAMCYNQRDPENSSDVGSLSLFEPPVPFSMAIGGIRRQFVTT</sequence>
<reference evidence="2" key="1">
    <citation type="submission" date="2024-07" db="EMBL/GenBank/DDBJ databases">
        <title>Two chromosome-level genome assemblies of Korean endemic species Abeliophyllum distichum and Forsythia ovata (Oleaceae).</title>
        <authorList>
            <person name="Jang H."/>
        </authorList>
    </citation>
    <scope>NUCLEOTIDE SEQUENCE [LARGE SCALE GENOMIC DNA]</scope>
</reference>
<accession>A0ABD1Q579</accession>
<evidence type="ECO:0000313" key="2">
    <source>
        <dbReference type="Proteomes" id="UP001604336"/>
    </source>
</evidence>
<dbReference type="Proteomes" id="UP001604336">
    <property type="component" value="Unassembled WGS sequence"/>
</dbReference>
<proteinExistence type="predicted"/>
<name>A0ABD1Q579_9LAMI</name>
<gene>
    <name evidence="1" type="ORF">Adt_39483</name>
</gene>
<organism evidence="1 2">
    <name type="scientific">Abeliophyllum distichum</name>
    <dbReference type="NCBI Taxonomy" id="126358"/>
    <lineage>
        <taxon>Eukaryota</taxon>
        <taxon>Viridiplantae</taxon>
        <taxon>Streptophyta</taxon>
        <taxon>Embryophyta</taxon>
        <taxon>Tracheophyta</taxon>
        <taxon>Spermatophyta</taxon>
        <taxon>Magnoliopsida</taxon>
        <taxon>eudicotyledons</taxon>
        <taxon>Gunneridae</taxon>
        <taxon>Pentapetalae</taxon>
        <taxon>asterids</taxon>
        <taxon>lamiids</taxon>
        <taxon>Lamiales</taxon>
        <taxon>Oleaceae</taxon>
        <taxon>Forsythieae</taxon>
        <taxon>Abeliophyllum</taxon>
    </lineage>
</organism>
<comment type="caution">
    <text evidence="1">The sequence shown here is derived from an EMBL/GenBank/DDBJ whole genome shotgun (WGS) entry which is preliminary data.</text>
</comment>
<evidence type="ECO:0000313" key="1">
    <source>
        <dbReference type="EMBL" id="KAL2471347.1"/>
    </source>
</evidence>
<keyword evidence="2" id="KW-1185">Reference proteome</keyword>
<dbReference type="AlphaFoldDB" id="A0ABD1Q579"/>